<proteinExistence type="predicted"/>
<dbReference type="PROSITE" id="PS51108">
    <property type="entry name" value="PTS_EIID"/>
    <property type="match status" value="1"/>
</dbReference>
<accession>A0A401FJY5</accession>
<keyword evidence="1" id="KW-0812">Transmembrane</keyword>
<feature type="transmembrane region" description="Helical" evidence="1">
    <location>
        <begin position="249"/>
        <end position="268"/>
    </location>
</feature>
<dbReference type="AlphaFoldDB" id="A0A401FJY5"/>
<reference evidence="2 3" key="1">
    <citation type="submission" date="2017-11" db="EMBL/GenBank/DDBJ databases">
        <title>Draft Genome Sequence of Lactobacillus curieae NBRC 111893 isolated from Koso, a Japanese sugar-Vegetable Fermented Beverage.</title>
        <authorList>
            <person name="Chiou T.Y."/>
            <person name="Oshima K."/>
            <person name="Suda W."/>
            <person name="Hattori M."/>
            <person name="Takahashi T."/>
        </authorList>
    </citation>
    <scope>NUCLEOTIDE SEQUENCE [LARGE SCALE GENOMIC DNA]</scope>
    <source>
        <strain evidence="2 3">NBRC111893</strain>
    </source>
</reference>
<feature type="transmembrane region" description="Helical" evidence="1">
    <location>
        <begin position="221"/>
        <end position="243"/>
    </location>
</feature>
<dbReference type="PANTHER" id="PTHR32502:SF27">
    <property type="entry name" value="PTS SYSTEM, MANNOSE-SPECIFIC IID COMPONENT"/>
    <property type="match status" value="1"/>
</dbReference>
<dbReference type="Proteomes" id="UP000286974">
    <property type="component" value="Unassembled WGS sequence"/>
</dbReference>
<organism evidence="2 3">
    <name type="scientific">Lentilactobacillus kosonis</name>
    <dbReference type="NCBI Taxonomy" id="2810561"/>
    <lineage>
        <taxon>Bacteria</taxon>
        <taxon>Bacillati</taxon>
        <taxon>Bacillota</taxon>
        <taxon>Bacilli</taxon>
        <taxon>Lactobacillales</taxon>
        <taxon>Lactobacillaceae</taxon>
        <taxon>Lentilactobacillus</taxon>
    </lineage>
</organism>
<dbReference type="InterPro" id="IPR050303">
    <property type="entry name" value="GatZ_KbaZ_carbometab"/>
</dbReference>
<dbReference type="Pfam" id="PF03613">
    <property type="entry name" value="EIID-AGA"/>
    <property type="match status" value="1"/>
</dbReference>
<gene>
    <name evidence="2" type="ORF">NBRC111893_744</name>
</gene>
<keyword evidence="1" id="KW-1133">Transmembrane helix</keyword>
<protein>
    <submittedName>
        <fullName evidence="2">PTS system, mannose-specific IID component</fullName>
    </submittedName>
</protein>
<dbReference type="EMBL" id="BEXA01000002">
    <property type="protein sequence ID" value="GAY72598.1"/>
    <property type="molecule type" value="Genomic_DNA"/>
</dbReference>
<name>A0A401FJY5_9LACO</name>
<sequence>MKSNTQNKITKWDFGRVFLRSSFEQGSWNYERMHNLGFEFILVPVIRRLFPDSKSRSEAMIRHLAFFNTTPMMQSLISGVTINLEEQVANKQFAPDQINQVKTALMGPLASFGDPLWWIVLRPTIAAIAIELCTSKRPILGPIFFFVTWNVIRMGFRLVSQWVGYKRGLNILGIIQSPIIKNIIKGSSMFGMFLMGVMIARFVRIDISGFTSHSLIKMTNFSLMTAISSLISIGLTLVSIWLLRKRVNVVWIMLMIVVVCVGLSYIGIIN</sequence>
<dbReference type="PANTHER" id="PTHR32502">
    <property type="entry name" value="N-ACETYLGALACTOSAMINE PERMEASE II COMPONENT-RELATED"/>
    <property type="match status" value="1"/>
</dbReference>
<evidence type="ECO:0000256" key="1">
    <source>
        <dbReference type="SAM" id="Phobius"/>
    </source>
</evidence>
<keyword evidence="1" id="KW-0472">Membrane</keyword>
<dbReference type="RefSeq" id="WP_160114441.1">
    <property type="nucleotide sequence ID" value="NZ_BEXA01000002.1"/>
</dbReference>
<dbReference type="OrthoDB" id="9795582at2"/>
<dbReference type="InterPro" id="IPR004704">
    <property type="entry name" value="PTS_IID_man"/>
</dbReference>
<comment type="caution">
    <text evidence="2">The sequence shown here is derived from an EMBL/GenBank/DDBJ whole genome shotgun (WGS) entry which is preliminary data.</text>
</comment>
<feature type="transmembrane region" description="Helical" evidence="1">
    <location>
        <begin position="179"/>
        <end position="200"/>
    </location>
</feature>
<dbReference type="GO" id="GO:0009401">
    <property type="term" value="P:phosphoenolpyruvate-dependent sugar phosphotransferase system"/>
    <property type="evidence" value="ECO:0007669"/>
    <property type="project" value="InterPro"/>
</dbReference>
<keyword evidence="3" id="KW-1185">Reference proteome</keyword>
<evidence type="ECO:0000313" key="2">
    <source>
        <dbReference type="EMBL" id="GAY72598.1"/>
    </source>
</evidence>
<evidence type="ECO:0000313" key="3">
    <source>
        <dbReference type="Proteomes" id="UP000286974"/>
    </source>
</evidence>
<dbReference type="GO" id="GO:0005886">
    <property type="term" value="C:plasma membrane"/>
    <property type="evidence" value="ECO:0007669"/>
    <property type="project" value="TreeGrafter"/>
</dbReference>